<reference evidence="8 9" key="1">
    <citation type="submission" date="2017-03" db="EMBL/GenBank/DDBJ databases">
        <title>Genomes of endolithic fungi from Antarctica.</title>
        <authorList>
            <person name="Coleine C."/>
            <person name="Masonjones S."/>
            <person name="Stajich J.E."/>
        </authorList>
    </citation>
    <scope>NUCLEOTIDE SEQUENCE [LARGE SCALE GENOMIC DNA]</scope>
    <source>
        <strain evidence="8 9">CCFEE 6314</strain>
    </source>
</reference>
<evidence type="ECO:0000256" key="2">
    <source>
        <dbReference type="ARBA" id="ARBA00010617"/>
    </source>
</evidence>
<accession>A0A438MVN1</accession>
<dbReference type="Pfam" id="PF00067">
    <property type="entry name" value="p450"/>
    <property type="match status" value="1"/>
</dbReference>
<keyword evidence="3 6" id="KW-0479">Metal-binding</keyword>
<keyword evidence="4 7" id="KW-0560">Oxidoreductase</keyword>
<protein>
    <recommendedName>
        <fullName evidence="10">Pisatin demethylase</fullName>
    </recommendedName>
</protein>
<dbReference type="CDD" id="cd11060">
    <property type="entry name" value="CYP57A1-like"/>
    <property type="match status" value="1"/>
</dbReference>
<evidence type="ECO:0000256" key="7">
    <source>
        <dbReference type="RuleBase" id="RU000461"/>
    </source>
</evidence>
<comment type="similarity">
    <text evidence="2 7">Belongs to the cytochrome P450 family.</text>
</comment>
<evidence type="ECO:0000313" key="8">
    <source>
        <dbReference type="EMBL" id="RVX67824.1"/>
    </source>
</evidence>
<dbReference type="PRINTS" id="PR00385">
    <property type="entry name" value="P450"/>
</dbReference>
<comment type="caution">
    <text evidence="8">The sequence shown here is derived from an EMBL/GenBank/DDBJ whole genome shotgun (WGS) entry which is preliminary data.</text>
</comment>
<proteinExistence type="inferred from homology"/>
<gene>
    <name evidence="8" type="ORF">B0A52_07752</name>
</gene>
<evidence type="ECO:0000313" key="9">
    <source>
        <dbReference type="Proteomes" id="UP000288859"/>
    </source>
</evidence>
<keyword evidence="6 7" id="KW-0349">Heme</keyword>
<evidence type="ECO:0000256" key="3">
    <source>
        <dbReference type="ARBA" id="ARBA00022723"/>
    </source>
</evidence>
<evidence type="ECO:0000256" key="6">
    <source>
        <dbReference type="PIRSR" id="PIRSR602403-1"/>
    </source>
</evidence>
<sequence>MGAAVIRLILNYFSPGMQSIPGPFWARFSDVWRMRVALGGQSNVRMMELHEQYGEVVRIGPNTISVSDPRAIEPILGFKNNLNKSRAVVSMMNVYKGKLIPMLISAIDGRTHATIKRPIAQAFSQTTMTGWEAVADDTMTEFVRQIDARFCEEHESTGKACGINDWFQYFAMDFISMITYSKAFGFLSHGYDFNGMIAALEFMMVYIAAVSNMPWVDFLLFKNPLFIMFGNTSSPLVTFNGERIRNRALGLEHSHPDRKDFLARFFEAKQAYPKVVDDMQVAAYANTNILAASDTTAASLSSIVYYVLQNPTILARLQRELDEADLTYPVKFKTAQGLPYLDAVIKEAHRMFIPGGLEQEREVGPAGLQLPSGQLLPVGTVVGYSAWAGQRNKTIFGRDADVFDPDRWLPRKGESEDQHQARVREMQRGISTFGHGPRACLGKNIAMMEIYKLTPTFFGLFTPAMANTGKIPRTHCHLTVRFHDFDITLKWRKPELRPTLVDSLKN</sequence>
<dbReference type="PRINTS" id="PR00465">
    <property type="entry name" value="EP450IV"/>
</dbReference>
<keyword evidence="7" id="KW-0503">Monooxygenase</keyword>
<dbReference type="InterPro" id="IPR001128">
    <property type="entry name" value="Cyt_P450"/>
</dbReference>
<dbReference type="GO" id="GO:0016705">
    <property type="term" value="F:oxidoreductase activity, acting on paired donors, with incorporation or reduction of molecular oxygen"/>
    <property type="evidence" value="ECO:0007669"/>
    <property type="project" value="InterPro"/>
</dbReference>
<evidence type="ECO:0000256" key="1">
    <source>
        <dbReference type="ARBA" id="ARBA00001971"/>
    </source>
</evidence>
<dbReference type="Proteomes" id="UP000288859">
    <property type="component" value="Unassembled WGS sequence"/>
</dbReference>
<dbReference type="PANTHER" id="PTHR24305:SF232">
    <property type="entry name" value="P450, PUTATIVE (EUROFUNG)-RELATED"/>
    <property type="match status" value="1"/>
</dbReference>
<dbReference type="GO" id="GO:0005506">
    <property type="term" value="F:iron ion binding"/>
    <property type="evidence" value="ECO:0007669"/>
    <property type="project" value="InterPro"/>
</dbReference>
<dbReference type="InterPro" id="IPR036396">
    <property type="entry name" value="Cyt_P450_sf"/>
</dbReference>
<evidence type="ECO:0000256" key="5">
    <source>
        <dbReference type="ARBA" id="ARBA00023004"/>
    </source>
</evidence>
<name>A0A438MVN1_EXOME</name>
<organism evidence="8 9">
    <name type="scientific">Exophiala mesophila</name>
    <name type="common">Black yeast-like fungus</name>
    <dbReference type="NCBI Taxonomy" id="212818"/>
    <lineage>
        <taxon>Eukaryota</taxon>
        <taxon>Fungi</taxon>
        <taxon>Dikarya</taxon>
        <taxon>Ascomycota</taxon>
        <taxon>Pezizomycotina</taxon>
        <taxon>Eurotiomycetes</taxon>
        <taxon>Chaetothyriomycetidae</taxon>
        <taxon>Chaetothyriales</taxon>
        <taxon>Herpotrichiellaceae</taxon>
        <taxon>Exophiala</taxon>
    </lineage>
</organism>
<dbReference type="PROSITE" id="PS00086">
    <property type="entry name" value="CYTOCHROME_P450"/>
    <property type="match status" value="1"/>
</dbReference>
<dbReference type="VEuPathDB" id="FungiDB:PV10_07788"/>
<dbReference type="AlphaFoldDB" id="A0A438MVN1"/>
<dbReference type="GO" id="GO:0020037">
    <property type="term" value="F:heme binding"/>
    <property type="evidence" value="ECO:0007669"/>
    <property type="project" value="InterPro"/>
</dbReference>
<dbReference type="InterPro" id="IPR050121">
    <property type="entry name" value="Cytochrome_P450_monoxygenase"/>
</dbReference>
<evidence type="ECO:0008006" key="10">
    <source>
        <dbReference type="Google" id="ProtNLM"/>
    </source>
</evidence>
<dbReference type="EMBL" id="NAJM01000044">
    <property type="protein sequence ID" value="RVX67824.1"/>
    <property type="molecule type" value="Genomic_DNA"/>
</dbReference>
<dbReference type="PANTHER" id="PTHR24305">
    <property type="entry name" value="CYTOCHROME P450"/>
    <property type="match status" value="1"/>
</dbReference>
<dbReference type="OrthoDB" id="3934656at2759"/>
<comment type="cofactor">
    <cofactor evidence="1 6">
        <name>heme</name>
        <dbReference type="ChEBI" id="CHEBI:30413"/>
    </cofactor>
</comment>
<feature type="binding site" description="axial binding residue" evidence="6">
    <location>
        <position position="440"/>
    </location>
    <ligand>
        <name>heme</name>
        <dbReference type="ChEBI" id="CHEBI:30413"/>
    </ligand>
    <ligandPart>
        <name>Fe</name>
        <dbReference type="ChEBI" id="CHEBI:18248"/>
    </ligandPart>
</feature>
<keyword evidence="5 6" id="KW-0408">Iron</keyword>
<dbReference type="InterPro" id="IPR017972">
    <property type="entry name" value="Cyt_P450_CS"/>
</dbReference>
<dbReference type="Gene3D" id="1.10.630.10">
    <property type="entry name" value="Cytochrome P450"/>
    <property type="match status" value="1"/>
</dbReference>
<dbReference type="SUPFAM" id="SSF48264">
    <property type="entry name" value="Cytochrome P450"/>
    <property type="match status" value="1"/>
</dbReference>
<dbReference type="InterPro" id="IPR002403">
    <property type="entry name" value="Cyt_P450_E_grp-IV"/>
</dbReference>
<dbReference type="GO" id="GO:0004497">
    <property type="term" value="F:monooxygenase activity"/>
    <property type="evidence" value="ECO:0007669"/>
    <property type="project" value="UniProtKB-KW"/>
</dbReference>
<evidence type="ECO:0000256" key="4">
    <source>
        <dbReference type="ARBA" id="ARBA00023002"/>
    </source>
</evidence>